<dbReference type="OrthoDB" id="10038993at2759"/>
<feature type="compositionally biased region" description="Polar residues" evidence="3">
    <location>
        <begin position="833"/>
        <end position="864"/>
    </location>
</feature>
<feature type="region of interest" description="Disordered" evidence="3">
    <location>
        <begin position="1466"/>
        <end position="1489"/>
    </location>
</feature>
<feature type="compositionally biased region" description="Basic and acidic residues" evidence="3">
    <location>
        <begin position="674"/>
        <end position="686"/>
    </location>
</feature>
<feature type="compositionally biased region" description="Polar residues" evidence="3">
    <location>
        <begin position="1542"/>
        <end position="1557"/>
    </location>
</feature>
<dbReference type="InterPro" id="IPR029034">
    <property type="entry name" value="Cystine-knot_cytokine"/>
</dbReference>
<feature type="compositionally biased region" description="Polar residues" evidence="3">
    <location>
        <begin position="448"/>
        <end position="459"/>
    </location>
</feature>
<reference evidence="4 5" key="1">
    <citation type="submission" date="2015-04" db="EMBL/GenBank/DDBJ databases">
        <authorList>
            <person name="Syromyatnikov M.Y."/>
            <person name="Popov V.N."/>
        </authorList>
    </citation>
    <scope>NUCLEOTIDE SEQUENCE [LARGE SCALE GENOMIC DNA]</scope>
</reference>
<feature type="region of interest" description="Disordered" evidence="3">
    <location>
        <begin position="439"/>
        <end position="478"/>
    </location>
</feature>
<feature type="region of interest" description="Disordered" evidence="3">
    <location>
        <begin position="666"/>
        <end position="701"/>
    </location>
</feature>
<feature type="coiled-coil region" evidence="2">
    <location>
        <begin position="1252"/>
        <end position="1296"/>
    </location>
</feature>
<dbReference type="PANTHER" id="PTHR24200">
    <property type="entry name" value="TOUCAN, ISOFORM A"/>
    <property type="match status" value="1"/>
</dbReference>
<dbReference type="Gene3D" id="2.10.90.10">
    <property type="entry name" value="Cystine-knot cytokines"/>
    <property type="match status" value="1"/>
</dbReference>
<dbReference type="InterPro" id="IPR051293">
    <property type="entry name" value="MTUS1/CCDC69"/>
</dbReference>
<protein>
    <submittedName>
        <fullName evidence="4">CLUMA_CG015774, isoform A</fullName>
    </submittedName>
</protein>
<dbReference type="GO" id="GO:0005634">
    <property type="term" value="C:nucleus"/>
    <property type="evidence" value="ECO:0007669"/>
    <property type="project" value="TreeGrafter"/>
</dbReference>
<name>A0A1J1IT51_9DIPT</name>
<gene>
    <name evidence="4" type="primary">similar to toucan</name>
    <name evidence="4" type="ORF">CLUMA_CG015774</name>
</gene>
<evidence type="ECO:0000256" key="3">
    <source>
        <dbReference type="SAM" id="MobiDB-lite"/>
    </source>
</evidence>
<feature type="region of interest" description="Disordered" evidence="3">
    <location>
        <begin position="80"/>
        <end position="105"/>
    </location>
</feature>
<feature type="region of interest" description="Disordered" evidence="3">
    <location>
        <begin position="391"/>
        <end position="420"/>
    </location>
</feature>
<dbReference type="GO" id="GO:0008017">
    <property type="term" value="F:microtubule binding"/>
    <property type="evidence" value="ECO:0007669"/>
    <property type="project" value="TreeGrafter"/>
</dbReference>
<keyword evidence="1 2" id="KW-0175">Coiled coil</keyword>
<evidence type="ECO:0000313" key="5">
    <source>
        <dbReference type="Proteomes" id="UP000183832"/>
    </source>
</evidence>
<feature type="compositionally biased region" description="Polar residues" evidence="3">
    <location>
        <begin position="769"/>
        <end position="778"/>
    </location>
</feature>
<feature type="compositionally biased region" description="Basic and acidic residues" evidence="3">
    <location>
        <begin position="400"/>
        <end position="414"/>
    </location>
</feature>
<feature type="region of interest" description="Disordered" evidence="3">
    <location>
        <begin position="193"/>
        <end position="212"/>
    </location>
</feature>
<feature type="compositionally biased region" description="Polar residues" evidence="3">
    <location>
        <begin position="791"/>
        <end position="802"/>
    </location>
</feature>
<accession>A0A1J1IT51</accession>
<feature type="compositionally biased region" description="Basic and acidic residues" evidence="3">
    <location>
        <begin position="196"/>
        <end position="205"/>
    </location>
</feature>
<feature type="region of interest" description="Disordered" evidence="3">
    <location>
        <begin position="1"/>
        <end position="46"/>
    </location>
</feature>
<feature type="coiled-coil region" evidence="2">
    <location>
        <begin position="1069"/>
        <end position="1100"/>
    </location>
</feature>
<feature type="compositionally biased region" description="Polar residues" evidence="3">
    <location>
        <begin position="1470"/>
        <end position="1486"/>
    </location>
</feature>
<organism evidence="4 5">
    <name type="scientific">Clunio marinus</name>
    <dbReference type="NCBI Taxonomy" id="568069"/>
    <lineage>
        <taxon>Eukaryota</taxon>
        <taxon>Metazoa</taxon>
        <taxon>Ecdysozoa</taxon>
        <taxon>Arthropoda</taxon>
        <taxon>Hexapoda</taxon>
        <taxon>Insecta</taxon>
        <taxon>Pterygota</taxon>
        <taxon>Neoptera</taxon>
        <taxon>Endopterygota</taxon>
        <taxon>Diptera</taxon>
        <taxon>Nematocera</taxon>
        <taxon>Chironomoidea</taxon>
        <taxon>Chironomidae</taxon>
        <taxon>Clunio</taxon>
    </lineage>
</organism>
<feature type="region of interest" description="Disordered" evidence="3">
    <location>
        <begin position="825"/>
        <end position="864"/>
    </location>
</feature>
<dbReference type="STRING" id="568069.A0A1J1IT51"/>
<feature type="region of interest" description="Disordered" evidence="3">
    <location>
        <begin position="759"/>
        <end position="806"/>
    </location>
</feature>
<dbReference type="PANTHER" id="PTHR24200:SF11">
    <property type="entry name" value="TOUCAN, ISOFORM A"/>
    <property type="match status" value="1"/>
</dbReference>
<dbReference type="Proteomes" id="UP000183832">
    <property type="component" value="Unassembled WGS sequence"/>
</dbReference>
<proteinExistence type="predicted"/>
<dbReference type="GO" id="GO:0005737">
    <property type="term" value="C:cytoplasm"/>
    <property type="evidence" value="ECO:0007669"/>
    <property type="project" value="TreeGrafter"/>
</dbReference>
<feature type="compositionally biased region" description="Polar residues" evidence="3">
    <location>
        <begin position="886"/>
        <end position="899"/>
    </location>
</feature>
<dbReference type="EMBL" id="CVRI01000058">
    <property type="protein sequence ID" value="CRL02756.1"/>
    <property type="molecule type" value="Genomic_DNA"/>
</dbReference>
<sequence>MSKKNQSRIPMRGFSSQIPTLGSSTSSPSQQSKMTSPFTPANTSNIKSIATKVNRPTEFDVPQQQRGLSHSTQFCQKRTQITKASESNLTPTSRTNQRPYTDHNNYSIKKEIASQKPKDEKENVMKKIDAKCDEELLFDETIDLVGSEENLNDAITLSKQQYDIFQPNKSLLPSSSTSLTETKAFNSENCLLNQNERVKRSRDDNSNQSMKKGSDYLRLSLSQRWISQDQLPDPSKLLCMTPEEDAEKISVHHMEIDEVDDEKSSQNTPYDDLNIQKRFSFGFDITDCNLDCSLELVDTSISSMAQKSADEEKQLSYDVDESLGILTPDQMKEFLDSTATNHSKNLELPILAIAGKMNLQYRMDQTPSPEELPLDPIGVKTDNTNEALQQVTATTSTSSHQEHSQNDSDPKTEMTKSGNSKISNSIITSITSITSLDTGYIGDGELSRPTSRGADQTPSKAPREIPAHPVMNFNRPPPAAYRCNDPMTDSDFFTESDADDIIHQRENQRRAQVIDGQLYGPMVQGANVFIQHQLQSERDTCMESSGVFTDVENCCGDEYVVKRENNIHNSNVMSPDLSSDTLSSSHTACSQKNINTMLSPSSPAQLISEHRHAIATEPLSSVCNVSMIDECVNLISDVSNNSCSYEEKKNSSISLKAKKAIGVKKSVSVSRKKKNEENLSAKKIEKQSSASPNSSERMKVVSKIKSEVQEELKNKSKKSHSSKWESVMNKITENINVKKNFDNVKSKVTCGAVKRTLSSKAPSFDDHGSSMSSRQFNGNKCGRTPSKKLQQRSQSDLTTTGASPIVQRPNKKCNVIPIDSSVYDSSPPPVKTCPTNRGNGTIGSQKSSPRTISNLHKQNSPKQNEVATITISKEFKKSPLPKKTLSRTTATWSATTPEKSPTLRDNKRSIAPSLSIESPRSSIRSNHSSKSALQPLSNSKISENVICLSSSPKAAKINKIENNNSSRIVNKNNKQKQVDQKAFVEDQKQKFELLNAYKGVEALGVLVQYLVYKLDAFSCPSLKESQQKLSKKLLEVQNNLNETNLSHQNIIEKSNEREEYFKKREIDIHELHQREIATVKKQLEDLENERKVTIEGLEEKLLHNQRESEINFLAFTKNADEKLSIREAELQSTKEREESLLKRIQTMTITEDELREKVHKSEMEFSEKLHHANIRDQELNETIIQLTKRLEETKTKSEIEICELKQKLNLYQSELKICRQSQNSNESFLNKSVSLNQSQLLQDEVESLQCVLKLKQSEISDLRIQNGELQRAVGDTQAAQAKCSVLESRLEDLKVQLGVKHEEEKDLLKKVKQTQESHDNIHKKLTRLSMHNEELQWRLKQNAERYSHTINELSKSYHELSSINNRSNATFSEIDMSHEFYDDNERISPPISPIVKGVIEKSDSVSWVLEIDDEEPEVLASRMVRRAGSFRSDKCSPSPIAKRKKCQNNTSIQQSASASLINQHLEPLPQGSTPANKRNRSKSLSANKVIRETKKKVVRSVSNTCSNTLDAEWKQFDETGEAMVSCSNSEDEEENSASISSCASTGPSTPSINSSNLNNQELMKDIKDPAIQWEASEAMTDICGIFYKKTLKMNLKWMITVVIIAFVSCVQCTNQDLWQPKLGCHLVGYTRKVSIPDCIEFSLTTNACRGFCESFAVSSNFAVGTHRPDQPITSVAQCCNIMESEDMKVKVGCIDGKREVTFKSATRCSCFHCKKS</sequence>
<evidence type="ECO:0000256" key="1">
    <source>
        <dbReference type="ARBA" id="ARBA00023054"/>
    </source>
</evidence>
<feature type="region of interest" description="Disordered" evidence="3">
    <location>
        <begin position="1430"/>
        <end position="1454"/>
    </location>
</feature>
<dbReference type="FunFam" id="2.10.90.10:FF:000049">
    <property type="entry name" value="Glycoprotein hormone alpha 2"/>
    <property type="match status" value="1"/>
</dbReference>
<feature type="region of interest" description="Disordered" evidence="3">
    <location>
        <begin position="878"/>
        <end position="935"/>
    </location>
</feature>
<evidence type="ECO:0000313" key="4">
    <source>
        <dbReference type="EMBL" id="CRL02756.1"/>
    </source>
</evidence>
<feature type="compositionally biased region" description="Low complexity" evidence="3">
    <location>
        <begin position="23"/>
        <end position="37"/>
    </location>
</feature>
<evidence type="ECO:0000256" key="2">
    <source>
        <dbReference type="SAM" id="Coils"/>
    </source>
</evidence>
<keyword evidence="5" id="KW-1185">Reference proteome</keyword>
<feature type="region of interest" description="Disordered" evidence="3">
    <location>
        <begin position="1524"/>
        <end position="1557"/>
    </location>
</feature>
<feature type="compositionally biased region" description="Low complexity" evidence="3">
    <location>
        <begin position="918"/>
        <end position="931"/>
    </location>
</feature>